<proteinExistence type="predicted"/>
<feature type="transmembrane region" description="Helical" evidence="1">
    <location>
        <begin position="198"/>
        <end position="222"/>
    </location>
</feature>
<feature type="transmembrane region" description="Helical" evidence="1">
    <location>
        <begin position="234"/>
        <end position="252"/>
    </location>
</feature>
<organism evidence="3 4">
    <name type="scientific">Lysinibacillus alkalisoli</name>
    <dbReference type="NCBI Taxonomy" id="1911548"/>
    <lineage>
        <taxon>Bacteria</taxon>
        <taxon>Bacillati</taxon>
        <taxon>Bacillota</taxon>
        <taxon>Bacilli</taxon>
        <taxon>Bacillales</taxon>
        <taxon>Bacillaceae</taxon>
        <taxon>Lysinibacillus</taxon>
    </lineage>
</organism>
<feature type="transmembrane region" description="Helical" evidence="1">
    <location>
        <begin position="299"/>
        <end position="318"/>
    </location>
</feature>
<dbReference type="InterPro" id="IPR052529">
    <property type="entry name" value="Bact_Transport_Assoc"/>
</dbReference>
<name>A0A917G6I4_9BACI</name>
<feature type="transmembrane region" description="Helical" evidence="1">
    <location>
        <begin position="330"/>
        <end position="351"/>
    </location>
</feature>
<dbReference type="AlphaFoldDB" id="A0A917G6I4"/>
<keyword evidence="1" id="KW-0472">Membrane</keyword>
<evidence type="ECO:0000259" key="2">
    <source>
        <dbReference type="Pfam" id="PF04235"/>
    </source>
</evidence>
<comment type="caution">
    <text evidence="3">The sequence shown here is derived from an EMBL/GenBank/DDBJ whole genome shotgun (WGS) entry which is preliminary data.</text>
</comment>
<evidence type="ECO:0000313" key="4">
    <source>
        <dbReference type="Proteomes" id="UP000616608"/>
    </source>
</evidence>
<evidence type="ECO:0000313" key="3">
    <source>
        <dbReference type="EMBL" id="GGG24337.1"/>
    </source>
</evidence>
<feature type="transmembrane region" description="Helical" evidence="1">
    <location>
        <begin position="76"/>
        <end position="94"/>
    </location>
</feature>
<feature type="transmembrane region" description="Helical" evidence="1">
    <location>
        <begin position="258"/>
        <end position="278"/>
    </location>
</feature>
<protein>
    <recommendedName>
        <fullName evidence="2">DUF418 domain-containing protein</fullName>
    </recommendedName>
</protein>
<dbReference type="PANTHER" id="PTHR30590:SF2">
    <property type="entry name" value="INNER MEMBRANE PROTEIN"/>
    <property type="match status" value="1"/>
</dbReference>
<feature type="domain" description="DUF418" evidence="2">
    <location>
        <begin position="216"/>
        <end position="363"/>
    </location>
</feature>
<evidence type="ECO:0000256" key="1">
    <source>
        <dbReference type="SAM" id="Phobius"/>
    </source>
</evidence>
<gene>
    <name evidence="3" type="ORF">GCM10007425_18550</name>
</gene>
<dbReference type="Proteomes" id="UP000616608">
    <property type="component" value="Unassembled WGS sequence"/>
</dbReference>
<feature type="transmembrane region" description="Helical" evidence="1">
    <location>
        <begin position="9"/>
        <end position="28"/>
    </location>
</feature>
<feature type="transmembrane region" description="Helical" evidence="1">
    <location>
        <begin position="121"/>
        <end position="138"/>
    </location>
</feature>
<dbReference type="Pfam" id="PF04235">
    <property type="entry name" value="DUF418"/>
    <property type="match status" value="1"/>
</dbReference>
<dbReference type="EMBL" id="BMJT01000005">
    <property type="protein sequence ID" value="GGG24337.1"/>
    <property type="molecule type" value="Genomic_DNA"/>
</dbReference>
<feature type="transmembrane region" description="Helical" evidence="1">
    <location>
        <begin position="100"/>
        <end position="116"/>
    </location>
</feature>
<accession>A0A917G6I4</accession>
<reference evidence="3" key="1">
    <citation type="journal article" date="2014" name="Int. J. Syst. Evol. Microbiol.">
        <title>Complete genome sequence of Corynebacterium casei LMG S-19264T (=DSM 44701T), isolated from a smear-ripened cheese.</title>
        <authorList>
            <consortium name="US DOE Joint Genome Institute (JGI-PGF)"/>
            <person name="Walter F."/>
            <person name="Albersmeier A."/>
            <person name="Kalinowski J."/>
            <person name="Ruckert C."/>
        </authorList>
    </citation>
    <scope>NUCLEOTIDE SEQUENCE</scope>
    <source>
        <strain evidence="3">CGMCC 1.15760</strain>
    </source>
</reference>
<reference evidence="3" key="2">
    <citation type="submission" date="2020-09" db="EMBL/GenBank/DDBJ databases">
        <authorList>
            <person name="Sun Q."/>
            <person name="Zhou Y."/>
        </authorList>
    </citation>
    <scope>NUCLEOTIDE SEQUENCE</scope>
    <source>
        <strain evidence="3">CGMCC 1.15760</strain>
    </source>
</reference>
<dbReference type="InterPro" id="IPR007349">
    <property type="entry name" value="DUF418"/>
</dbReference>
<dbReference type="PANTHER" id="PTHR30590">
    <property type="entry name" value="INNER MEMBRANE PROTEIN"/>
    <property type="match status" value="1"/>
</dbReference>
<feature type="transmembrane region" description="Helical" evidence="1">
    <location>
        <begin position="34"/>
        <end position="55"/>
    </location>
</feature>
<sequence length="371" mass="42657">MDRFTTLDIARGVAILGTLGTNIWIFTMSMDNTWISQAFTILTNGKFLGLLTLMFGIGMQLKYNSLQKRGLPWYRIYWWSMLILFVDGLLHFIFVFEFDVLMSYSLVGILASIIITRSKKCIIIVLLLALSIHVYGQLGGSTFFSSDDAIYDELHNEREFTEEELLRFRDDTFMTDTTPYWAQVQLRLEYFWENRSEAIMILPMNLALFLLGALLVQSGLIGNDQKARRIQRRLLFVGLFIGIPLLIASQFIDELARLDRYVIAPFVSIFYLGVIFIWSRTSFAKHLQKGLSNVGKMALTCYIGQNIIASILFYSWGIGLAPLAHDYLTAIAWLSISTFLIIGSSIWLRFFKRGPIESLWKKIEFLVYPKA</sequence>
<keyword evidence="1" id="KW-0812">Transmembrane</keyword>
<keyword evidence="4" id="KW-1185">Reference proteome</keyword>
<keyword evidence="1" id="KW-1133">Transmembrane helix</keyword>
<dbReference type="RefSeq" id="WP_188614764.1">
    <property type="nucleotide sequence ID" value="NZ_BMJT01000005.1"/>
</dbReference>